<dbReference type="Proteomes" id="UP001233172">
    <property type="component" value="Unassembled WGS sequence"/>
</dbReference>
<evidence type="ECO:0000313" key="1">
    <source>
        <dbReference type="EMBL" id="KAK0052836.1"/>
    </source>
</evidence>
<protein>
    <submittedName>
        <fullName evidence="1">Uncharacterized protein</fullName>
    </submittedName>
</protein>
<name>A0AAD8F760_BIOPF</name>
<reference evidence="1" key="1">
    <citation type="journal article" date="2023" name="PLoS Negl. Trop. Dis.">
        <title>A genome sequence for Biomphalaria pfeifferi, the major vector snail for the human-infecting parasite Schistosoma mansoni.</title>
        <authorList>
            <person name="Bu L."/>
            <person name="Lu L."/>
            <person name="Laidemitt M.R."/>
            <person name="Zhang S.M."/>
            <person name="Mutuku M."/>
            <person name="Mkoji G."/>
            <person name="Steinauer M."/>
            <person name="Loker E.S."/>
        </authorList>
    </citation>
    <scope>NUCLEOTIDE SEQUENCE</scope>
    <source>
        <strain evidence="1">KasaAsao</strain>
    </source>
</reference>
<comment type="caution">
    <text evidence="1">The sequence shown here is derived from an EMBL/GenBank/DDBJ whole genome shotgun (WGS) entry which is preliminary data.</text>
</comment>
<dbReference type="EMBL" id="JASAOG010000091">
    <property type="protein sequence ID" value="KAK0052836.1"/>
    <property type="molecule type" value="Genomic_DNA"/>
</dbReference>
<reference evidence="1" key="2">
    <citation type="submission" date="2023-04" db="EMBL/GenBank/DDBJ databases">
        <authorList>
            <person name="Bu L."/>
            <person name="Lu L."/>
            <person name="Laidemitt M.R."/>
            <person name="Zhang S.M."/>
            <person name="Mutuku M."/>
            <person name="Mkoji G."/>
            <person name="Steinauer M."/>
            <person name="Loker E.S."/>
        </authorList>
    </citation>
    <scope>NUCLEOTIDE SEQUENCE</scope>
    <source>
        <strain evidence="1">KasaAsao</strain>
        <tissue evidence="1">Whole Snail</tissue>
    </source>
</reference>
<gene>
    <name evidence="1" type="ORF">Bpfe_017690</name>
</gene>
<evidence type="ECO:0000313" key="2">
    <source>
        <dbReference type="Proteomes" id="UP001233172"/>
    </source>
</evidence>
<organism evidence="1 2">
    <name type="scientific">Biomphalaria pfeifferi</name>
    <name type="common">Bloodfluke planorb</name>
    <name type="synonym">Freshwater snail</name>
    <dbReference type="NCBI Taxonomy" id="112525"/>
    <lineage>
        <taxon>Eukaryota</taxon>
        <taxon>Metazoa</taxon>
        <taxon>Spiralia</taxon>
        <taxon>Lophotrochozoa</taxon>
        <taxon>Mollusca</taxon>
        <taxon>Gastropoda</taxon>
        <taxon>Heterobranchia</taxon>
        <taxon>Euthyneura</taxon>
        <taxon>Panpulmonata</taxon>
        <taxon>Hygrophila</taxon>
        <taxon>Lymnaeoidea</taxon>
        <taxon>Planorbidae</taxon>
        <taxon>Biomphalaria</taxon>
    </lineage>
</organism>
<accession>A0AAD8F760</accession>
<sequence length="82" mass="9227">MVIASRLQCKDSRNAFISYICISSPYLPLKFEEVKEEGLDGQCRQSLLLLISLRSPHGIDLIPFVPGSKIEVRRNALGHTEK</sequence>
<keyword evidence="2" id="KW-1185">Reference proteome</keyword>
<dbReference type="AlphaFoldDB" id="A0AAD8F760"/>
<proteinExistence type="predicted"/>